<dbReference type="InterPro" id="IPR010445">
    <property type="entry name" value="LapA_dom"/>
</dbReference>
<reference evidence="8" key="1">
    <citation type="submission" date="2017-06" db="EMBL/GenBank/DDBJ databases">
        <authorList>
            <person name="Varghese N."/>
            <person name="Submissions S."/>
        </authorList>
    </citation>
    <scope>NUCLEOTIDE SEQUENCE [LARGE SCALE GENOMIC DNA]</scope>
    <source>
        <strain evidence="8">Ca-68</strain>
    </source>
</reference>
<evidence type="ECO:0000256" key="1">
    <source>
        <dbReference type="ARBA" id="ARBA00022475"/>
    </source>
</evidence>
<protein>
    <submittedName>
        <fullName evidence="7">Uncharacterized integral membrane protein</fullName>
    </submittedName>
</protein>
<evidence type="ECO:0000256" key="2">
    <source>
        <dbReference type="ARBA" id="ARBA00022692"/>
    </source>
</evidence>
<sequence>MRTLYTILGVLLFILLLGFAFKNSEPVELVYYLGYSWKAPLSLMLLITFFSGIIAGIIACVGSLISQRRKLLVLEKEIKNLKLNK</sequence>
<evidence type="ECO:0000256" key="3">
    <source>
        <dbReference type="ARBA" id="ARBA00022989"/>
    </source>
</evidence>
<name>A0A238YXL5_9PROT</name>
<evidence type="ECO:0000259" key="6">
    <source>
        <dbReference type="Pfam" id="PF06305"/>
    </source>
</evidence>
<dbReference type="EMBL" id="FZOA01000003">
    <property type="protein sequence ID" value="SNR75374.1"/>
    <property type="molecule type" value="Genomic_DNA"/>
</dbReference>
<keyword evidence="1" id="KW-1003">Cell membrane</keyword>
<feature type="transmembrane region" description="Helical" evidence="5">
    <location>
        <begin position="44"/>
        <end position="66"/>
    </location>
</feature>
<feature type="domain" description="Lipopolysaccharide assembly protein A" evidence="6">
    <location>
        <begin position="22"/>
        <end position="82"/>
    </location>
</feature>
<dbReference type="AlphaFoldDB" id="A0A238YXL5"/>
<keyword evidence="3 5" id="KW-1133">Transmembrane helix</keyword>
<dbReference type="Pfam" id="PF06305">
    <property type="entry name" value="LapA_dom"/>
    <property type="match status" value="1"/>
</dbReference>
<organism evidence="7 8">
    <name type="scientific">Methylobacillus rhizosphaerae</name>
    <dbReference type="NCBI Taxonomy" id="551994"/>
    <lineage>
        <taxon>Bacteria</taxon>
        <taxon>Pseudomonadati</taxon>
        <taxon>Pseudomonadota</taxon>
        <taxon>Betaproteobacteria</taxon>
        <taxon>Nitrosomonadales</taxon>
        <taxon>Methylophilaceae</taxon>
        <taxon>Methylobacillus</taxon>
    </lineage>
</organism>
<evidence type="ECO:0000256" key="4">
    <source>
        <dbReference type="ARBA" id="ARBA00023136"/>
    </source>
</evidence>
<evidence type="ECO:0000256" key="5">
    <source>
        <dbReference type="SAM" id="Phobius"/>
    </source>
</evidence>
<evidence type="ECO:0000313" key="8">
    <source>
        <dbReference type="Proteomes" id="UP000198305"/>
    </source>
</evidence>
<keyword evidence="4 5" id="KW-0472">Membrane</keyword>
<gene>
    <name evidence="7" type="ORF">SAMN05192560_0888</name>
</gene>
<dbReference type="GO" id="GO:0005886">
    <property type="term" value="C:plasma membrane"/>
    <property type="evidence" value="ECO:0007669"/>
    <property type="project" value="InterPro"/>
</dbReference>
<dbReference type="Proteomes" id="UP000198305">
    <property type="component" value="Unassembled WGS sequence"/>
</dbReference>
<keyword evidence="2 5" id="KW-0812">Transmembrane</keyword>
<dbReference type="OrthoDB" id="7066519at2"/>
<evidence type="ECO:0000313" key="7">
    <source>
        <dbReference type="EMBL" id="SNR75374.1"/>
    </source>
</evidence>
<dbReference type="RefSeq" id="WP_089375015.1">
    <property type="nucleotide sequence ID" value="NZ_FZOA01000003.1"/>
</dbReference>
<proteinExistence type="predicted"/>
<accession>A0A238YXL5</accession>
<keyword evidence="8" id="KW-1185">Reference proteome</keyword>